<dbReference type="AlphaFoldDB" id="A0A1H1SJF7"/>
<proteinExistence type="predicted"/>
<keyword evidence="1" id="KW-1133">Transmembrane helix</keyword>
<reference evidence="2 3" key="1">
    <citation type="submission" date="2016-10" db="EMBL/GenBank/DDBJ databases">
        <authorList>
            <person name="de Groot N.N."/>
        </authorList>
    </citation>
    <scope>NUCLEOTIDE SEQUENCE [LARGE SCALE GENOMIC DNA]</scope>
    <source>
        <strain evidence="2 3">DSM 22024</strain>
    </source>
</reference>
<evidence type="ECO:0000256" key="1">
    <source>
        <dbReference type="SAM" id="Phobius"/>
    </source>
</evidence>
<feature type="transmembrane region" description="Helical" evidence="1">
    <location>
        <begin position="233"/>
        <end position="251"/>
    </location>
</feature>
<dbReference type="Proteomes" id="UP000198983">
    <property type="component" value="Chromosome I"/>
</dbReference>
<evidence type="ECO:0000313" key="3">
    <source>
        <dbReference type="Proteomes" id="UP000198983"/>
    </source>
</evidence>
<dbReference type="STRING" id="117157.SAMN04489717_2832"/>
<feature type="transmembrane region" description="Helical" evidence="1">
    <location>
        <begin position="303"/>
        <end position="324"/>
    </location>
</feature>
<feature type="transmembrane region" description="Helical" evidence="1">
    <location>
        <begin position="136"/>
        <end position="157"/>
    </location>
</feature>
<gene>
    <name evidence="2" type="ORF">SAMN04489717_2832</name>
</gene>
<feature type="transmembrane region" description="Helical" evidence="1">
    <location>
        <begin position="92"/>
        <end position="116"/>
    </location>
</feature>
<dbReference type="EMBL" id="LT629732">
    <property type="protein sequence ID" value="SDS48180.1"/>
    <property type="molecule type" value="Genomic_DNA"/>
</dbReference>
<keyword evidence="1" id="KW-0812">Transmembrane</keyword>
<evidence type="ECO:0000313" key="2">
    <source>
        <dbReference type="EMBL" id="SDS48180.1"/>
    </source>
</evidence>
<accession>A0A1H1SJF7</accession>
<dbReference type="RefSeq" id="WP_092653965.1">
    <property type="nucleotide sequence ID" value="NZ_LT629732.1"/>
</dbReference>
<keyword evidence="3" id="KW-1185">Reference proteome</keyword>
<feature type="transmembrane region" description="Helical" evidence="1">
    <location>
        <begin position="58"/>
        <end position="80"/>
    </location>
</feature>
<name>A0A1H1SJF7_9ACTN</name>
<sequence length="347" mass="36348">MTTSVVPGRTPKLMVARKVAAYFAALTMLPYFLLKVFWVGDGLHGGGLHTGVWKTLDWVAVNAVTVAMSGSAIMLGLALGQRWGLRLPAWSLLLPAWVGMGFLCSMLPLIPVFAVLPDAGADPGGPKLPMATWEVGMISVSFAGFGLGLAVAVPLYVRERWPALFARRYAGQAGRSADTARAGGPDHARHLRLSLARAATAVCALLAVAQAYWAFGGTLGLDPHALAGRDLRWHLLTGSSGCWALVAAWGARSLGRHRGGPPSRVALLLTWVASGALFAWSSWRAAFVFAVPSAYSAPEYPAVQALGNHLGALAGLTILILLLLRVIEPVRAAGHGSGGSAEVPDPA</sequence>
<organism evidence="2 3">
    <name type="scientific">Actinopolymorpha singaporensis</name>
    <dbReference type="NCBI Taxonomy" id="117157"/>
    <lineage>
        <taxon>Bacteria</taxon>
        <taxon>Bacillati</taxon>
        <taxon>Actinomycetota</taxon>
        <taxon>Actinomycetes</taxon>
        <taxon>Propionibacteriales</taxon>
        <taxon>Actinopolymorphaceae</taxon>
        <taxon>Actinopolymorpha</taxon>
    </lineage>
</organism>
<keyword evidence="1" id="KW-0472">Membrane</keyword>
<feature type="transmembrane region" description="Helical" evidence="1">
    <location>
        <begin position="19"/>
        <end position="38"/>
    </location>
</feature>
<feature type="transmembrane region" description="Helical" evidence="1">
    <location>
        <begin position="263"/>
        <end position="283"/>
    </location>
</feature>
<feature type="transmembrane region" description="Helical" evidence="1">
    <location>
        <begin position="195"/>
        <end position="213"/>
    </location>
</feature>
<dbReference type="OrthoDB" id="4964568at2"/>
<protein>
    <submittedName>
        <fullName evidence="2">Uncharacterized protein</fullName>
    </submittedName>
</protein>